<gene>
    <name evidence="1" type="ordered locus">VIT_19s0027g00720</name>
</gene>
<dbReference type="AlphaFoldDB" id="D7SWW8"/>
<dbReference type="InParanoid" id="D7SWW8"/>
<name>D7SWW8_VITVI</name>
<protein>
    <submittedName>
        <fullName evidence="1">Uncharacterized protein</fullName>
    </submittedName>
</protein>
<accession>D7SWW8</accession>
<dbReference type="HOGENOM" id="CLU_2908679_0_0_1"/>
<keyword evidence="2" id="KW-1185">Reference proteome</keyword>
<reference evidence="2" key="1">
    <citation type="journal article" date="2007" name="Nature">
        <title>The grapevine genome sequence suggests ancestral hexaploidization in major angiosperm phyla.</title>
        <authorList>
            <consortium name="The French-Italian Public Consortium for Grapevine Genome Characterization."/>
            <person name="Jaillon O."/>
            <person name="Aury J.-M."/>
            <person name="Noel B."/>
            <person name="Policriti A."/>
            <person name="Clepet C."/>
            <person name="Casagrande A."/>
            <person name="Choisne N."/>
            <person name="Aubourg S."/>
            <person name="Vitulo N."/>
            <person name="Jubin C."/>
            <person name="Vezzi A."/>
            <person name="Legeai F."/>
            <person name="Hugueney P."/>
            <person name="Dasilva C."/>
            <person name="Horner D."/>
            <person name="Mica E."/>
            <person name="Jublot D."/>
            <person name="Poulain J."/>
            <person name="Bruyere C."/>
            <person name="Billault A."/>
            <person name="Segurens B."/>
            <person name="Gouyvenoux M."/>
            <person name="Ugarte E."/>
            <person name="Cattonaro F."/>
            <person name="Anthouard V."/>
            <person name="Vico V."/>
            <person name="Del Fabbro C."/>
            <person name="Alaux M."/>
            <person name="Di Gaspero G."/>
            <person name="Dumas V."/>
            <person name="Felice N."/>
            <person name="Paillard S."/>
            <person name="Juman I."/>
            <person name="Moroldo M."/>
            <person name="Scalabrin S."/>
            <person name="Canaguier A."/>
            <person name="Le Clainche I."/>
            <person name="Malacrida G."/>
            <person name="Durand E."/>
            <person name="Pesole G."/>
            <person name="Laucou V."/>
            <person name="Chatelet P."/>
            <person name="Merdinoglu D."/>
            <person name="Delledonne M."/>
            <person name="Pezzotti M."/>
            <person name="Lecharny A."/>
            <person name="Scarpelli C."/>
            <person name="Artiguenave F."/>
            <person name="Pe M.E."/>
            <person name="Valle G."/>
            <person name="Morgante M."/>
            <person name="Caboche M."/>
            <person name="Adam-Blondon A.-F."/>
            <person name="Weissenbach J."/>
            <person name="Quetier F."/>
            <person name="Wincker P."/>
        </authorList>
    </citation>
    <scope>NUCLEOTIDE SEQUENCE [LARGE SCALE GENOMIC DNA]</scope>
    <source>
        <strain evidence="2">cv. Pinot noir / PN40024</strain>
    </source>
</reference>
<evidence type="ECO:0000313" key="1">
    <source>
        <dbReference type="EMBL" id="CBI21768.3"/>
    </source>
</evidence>
<dbReference type="EMBL" id="FN595234">
    <property type="protein sequence ID" value="CBI21768.3"/>
    <property type="molecule type" value="Genomic_DNA"/>
</dbReference>
<sequence length="62" mass="7151">MFLFLHRLASAPIKPNLTFTFCLNDSLLKGDSSEGNARDDNDTHLLLYPQLELKTQHHRPMK</sequence>
<dbReference type="PaxDb" id="29760-VIT_19s0027g00720.t01"/>
<organism evidence="1 2">
    <name type="scientific">Vitis vinifera</name>
    <name type="common">Grape</name>
    <dbReference type="NCBI Taxonomy" id="29760"/>
    <lineage>
        <taxon>Eukaryota</taxon>
        <taxon>Viridiplantae</taxon>
        <taxon>Streptophyta</taxon>
        <taxon>Embryophyta</taxon>
        <taxon>Tracheophyta</taxon>
        <taxon>Spermatophyta</taxon>
        <taxon>Magnoliopsida</taxon>
        <taxon>eudicotyledons</taxon>
        <taxon>Gunneridae</taxon>
        <taxon>Pentapetalae</taxon>
        <taxon>rosids</taxon>
        <taxon>Vitales</taxon>
        <taxon>Vitaceae</taxon>
        <taxon>Viteae</taxon>
        <taxon>Vitis</taxon>
    </lineage>
</organism>
<dbReference type="Proteomes" id="UP000009183">
    <property type="component" value="Chromosome 19"/>
</dbReference>
<evidence type="ECO:0000313" key="2">
    <source>
        <dbReference type="Proteomes" id="UP000009183"/>
    </source>
</evidence>
<proteinExistence type="predicted"/>